<evidence type="ECO:0000313" key="7">
    <source>
        <dbReference type="EMBL" id="ETN96217.1"/>
    </source>
</evidence>
<dbReference type="PANTHER" id="PTHR37422:SF13">
    <property type="entry name" value="LIPOPOLYSACCHARIDE BIOSYNTHESIS PROTEIN PA4999-RELATED"/>
    <property type="match status" value="1"/>
</dbReference>
<keyword evidence="8" id="KW-1185">Reference proteome</keyword>
<evidence type="ECO:0000256" key="1">
    <source>
        <dbReference type="ARBA" id="ARBA00004141"/>
    </source>
</evidence>
<proteinExistence type="predicted"/>
<organism evidence="7 8">
    <name type="scientific">Zhouia amylolytica AD3</name>
    <dbReference type="NCBI Taxonomy" id="1286632"/>
    <lineage>
        <taxon>Bacteria</taxon>
        <taxon>Pseudomonadati</taxon>
        <taxon>Bacteroidota</taxon>
        <taxon>Flavobacteriia</taxon>
        <taxon>Flavobacteriales</taxon>
        <taxon>Flavobacteriaceae</taxon>
        <taxon>Zhouia</taxon>
    </lineage>
</organism>
<dbReference type="InterPro" id="IPR051533">
    <property type="entry name" value="WaaL-like"/>
</dbReference>
<keyword evidence="4 5" id="KW-0472">Membrane</keyword>
<keyword evidence="2 5" id="KW-0812">Transmembrane</keyword>
<evidence type="ECO:0000256" key="2">
    <source>
        <dbReference type="ARBA" id="ARBA00022692"/>
    </source>
</evidence>
<dbReference type="PANTHER" id="PTHR37422">
    <property type="entry name" value="TEICHURONIC ACID BIOSYNTHESIS PROTEIN TUAE"/>
    <property type="match status" value="1"/>
</dbReference>
<dbReference type="RefSeq" id="WP_038263006.1">
    <property type="nucleotide sequence ID" value="NZ_AYXY01000014.1"/>
</dbReference>
<evidence type="ECO:0000313" key="8">
    <source>
        <dbReference type="Proteomes" id="UP000018850"/>
    </source>
</evidence>
<feature type="transmembrane region" description="Helical" evidence="5">
    <location>
        <begin position="32"/>
        <end position="48"/>
    </location>
</feature>
<reference evidence="8" key="1">
    <citation type="submission" date="2013-11" db="EMBL/GenBank/DDBJ databases">
        <title>Draft genome sequence from a member of Zhouia, isolated tidal flat.</title>
        <authorList>
            <person name="Jin H."/>
            <person name="Jeon C.O."/>
        </authorList>
    </citation>
    <scope>NUCLEOTIDE SEQUENCE [LARGE SCALE GENOMIC DNA]</scope>
    <source>
        <strain evidence="8">AD3</strain>
    </source>
</reference>
<feature type="transmembrane region" description="Helical" evidence="5">
    <location>
        <begin position="156"/>
        <end position="175"/>
    </location>
</feature>
<feature type="transmembrane region" description="Helical" evidence="5">
    <location>
        <begin position="83"/>
        <end position="102"/>
    </location>
</feature>
<dbReference type="Pfam" id="PF04932">
    <property type="entry name" value="Wzy_C"/>
    <property type="match status" value="1"/>
</dbReference>
<dbReference type="AlphaFoldDB" id="W2USA7"/>
<gene>
    <name evidence="7" type="ORF">P278_09110</name>
</gene>
<evidence type="ECO:0000256" key="3">
    <source>
        <dbReference type="ARBA" id="ARBA00022989"/>
    </source>
</evidence>
<feature type="transmembrane region" description="Helical" evidence="5">
    <location>
        <begin position="326"/>
        <end position="348"/>
    </location>
</feature>
<feature type="transmembrane region" description="Helical" evidence="5">
    <location>
        <begin position="182"/>
        <end position="211"/>
    </location>
</feature>
<feature type="transmembrane region" description="Helical" evidence="5">
    <location>
        <begin position="60"/>
        <end position="77"/>
    </location>
</feature>
<sequence length="405" mass="46335">MKYILALLLILFASYSDIFLYRIHINPAPPSQLLIPLFLAVFILTYPLKSFIDIVKSHTFKFLLFLFLLSVVYAAFSEASQEILISKISLNLITLLFYSFSLHFFRTENRQTKLLVLVVSFIVLSASIWFDFLIGLPEYSTKLAESVRKGGFGENPNQAASGVKFLALSILSLIFMQTTKKYLVVALLVATVFITLSRSGIVSVILILILVNINNWNPRFEITLDKLFKSFFKMIFLFSLLYIALLSLSDVIKTNFPAFTRGAAGERLDMILGKSDKGVIEEDTHARGGRGALFIKYLNEFMEEPLGHGTGYTTDQNFNSLNTHNYYLFLAVNLGIIALGAYLFYILFGFRLSIRYDLFFYFIFWTLIFFEGFISHGMLYERPIIICLAFFDSMIYKGINHELNE</sequence>
<dbReference type="EMBL" id="AYXY01000014">
    <property type="protein sequence ID" value="ETN96217.1"/>
    <property type="molecule type" value="Genomic_DNA"/>
</dbReference>
<dbReference type="InterPro" id="IPR007016">
    <property type="entry name" value="O-antigen_ligase-rel_domated"/>
</dbReference>
<evidence type="ECO:0000256" key="5">
    <source>
        <dbReference type="SAM" id="Phobius"/>
    </source>
</evidence>
<evidence type="ECO:0000259" key="6">
    <source>
        <dbReference type="Pfam" id="PF04932"/>
    </source>
</evidence>
<dbReference type="eggNOG" id="ENOG5033QE7">
    <property type="taxonomic scope" value="Bacteria"/>
</dbReference>
<comment type="caution">
    <text evidence="7">The sequence shown here is derived from an EMBL/GenBank/DDBJ whole genome shotgun (WGS) entry which is preliminary data.</text>
</comment>
<comment type="subcellular location">
    <subcellularLocation>
        <location evidence="1">Membrane</location>
        <topology evidence="1">Multi-pass membrane protein</topology>
    </subcellularLocation>
</comment>
<keyword evidence="3 5" id="KW-1133">Transmembrane helix</keyword>
<reference evidence="7 8" key="2">
    <citation type="journal article" date="2016" name="Genome Announc.">
        <title>Draft Genome Sequence of Zhouia amylolytica AD3, Isolated from Tidal Flat Sediment.</title>
        <authorList>
            <person name="Jia B."/>
            <person name="Jin H.M."/>
            <person name="Lee H.J."/>
            <person name="Jeon C.O."/>
        </authorList>
    </citation>
    <scope>NUCLEOTIDE SEQUENCE [LARGE SCALE GENOMIC DNA]</scope>
    <source>
        <strain evidence="7 8">AD3</strain>
    </source>
</reference>
<accession>W2USA7</accession>
<dbReference type="Proteomes" id="UP000018850">
    <property type="component" value="Unassembled WGS sequence"/>
</dbReference>
<feature type="transmembrane region" description="Helical" evidence="5">
    <location>
        <begin position="231"/>
        <end position="252"/>
    </location>
</feature>
<protein>
    <recommendedName>
        <fullName evidence="6">O-antigen ligase-related domain-containing protein</fullName>
    </recommendedName>
</protein>
<name>W2USA7_9FLAO</name>
<dbReference type="STRING" id="376730.SAMN04487906_3177"/>
<feature type="transmembrane region" description="Helical" evidence="5">
    <location>
        <begin position="114"/>
        <end position="136"/>
    </location>
</feature>
<dbReference type="GO" id="GO:0016020">
    <property type="term" value="C:membrane"/>
    <property type="evidence" value="ECO:0007669"/>
    <property type="project" value="UniProtKB-SubCell"/>
</dbReference>
<evidence type="ECO:0000256" key="4">
    <source>
        <dbReference type="ARBA" id="ARBA00023136"/>
    </source>
</evidence>
<feature type="transmembrane region" description="Helical" evidence="5">
    <location>
        <begin position="354"/>
        <end position="374"/>
    </location>
</feature>
<feature type="domain" description="O-antigen ligase-related" evidence="6">
    <location>
        <begin position="184"/>
        <end position="342"/>
    </location>
</feature>